<feature type="domain" description="ArsA HSP20-like" evidence="10">
    <location>
        <begin position="324"/>
        <end position="384"/>
    </location>
</feature>
<comment type="function">
    <text evidence="7">Anion-transporting ATPase. Catalyzes the extrusion of arsenite.</text>
</comment>
<dbReference type="KEGG" id="cle:Clole_4176"/>
<keyword evidence="2" id="KW-0547">Nucleotide-binding</keyword>
<evidence type="ECO:0000313" key="12">
    <source>
        <dbReference type="Proteomes" id="UP000008467"/>
    </source>
</evidence>
<dbReference type="InterPro" id="IPR025723">
    <property type="entry name" value="ArsA/GET3_ATPase-like"/>
</dbReference>
<evidence type="ECO:0000256" key="6">
    <source>
        <dbReference type="ARBA" id="ARBA00052296"/>
    </source>
</evidence>
<dbReference type="AlphaFoldDB" id="F2JMT3"/>
<comment type="similarity">
    <text evidence="1">Belongs to the arsA ATPase family.</text>
</comment>
<evidence type="ECO:0000259" key="10">
    <source>
        <dbReference type="Pfam" id="PF17886"/>
    </source>
</evidence>
<dbReference type="HOGENOM" id="CLU_040761_1_0_9"/>
<dbReference type="PANTHER" id="PTHR10803:SF3">
    <property type="entry name" value="ATPASE GET3"/>
    <property type="match status" value="1"/>
</dbReference>
<dbReference type="CDD" id="cd00298">
    <property type="entry name" value="ACD_sHsps_p23-like"/>
    <property type="match status" value="1"/>
</dbReference>
<keyword evidence="12" id="KW-1185">Reference proteome</keyword>
<dbReference type="Pfam" id="PF02374">
    <property type="entry name" value="ArsA_ATPase"/>
    <property type="match status" value="1"/>
</dbReference>
<dbReference type="PANTHER" id="PTHR10803">
    <property type="entry name" value="ARSENICAL PUMP-DRIVING ATPASE ARSENITE-TRANSLOCATING ATPASE"/>
    <property type="match status" value="1"/>
</dbReference>
<dbReference type="eggNOG" id="COG0003">
    <property type="taxonomic scope" value="Bacteria"/>
</dbReference>
<accession>F2JMT3</accession>
<protein>
    <recommendedName>
        <fullName evidence="8">arsenite-transporting ATPase</fullName>
        <ecNumber evidence="8">7.3.2.7</ecNumber>
    </recommendedName>
</protein>
<dbReference type="RefSeq" id="WP_013659119.1">
    <property type="nucleotide sequence ID" value="NC_015275.1"/>
</dbReference>
<dbReference type="InterPro" id="IPR016300">
    <property type="entry name" value="ATPase_ArsA/GET3"/>
</dbReference>
<dbReference type="EMBL" id="CP002582">
    <property type="protein sequence ID" value="ADZ85848.1"/>
    <property type="molecule type" value="Genomic_DNA"/>
</dbReference>
<dbReference type="STRING" id="642492.Clole_4176"/>
<dbReference type="SUPFAM" id="SSF52540">
    <property type="entry name" value="P-loop containing nucleoside triphosphate hydrolases"/>
    <property type="match status" value="1"/>
</dbReference>
<keyword evidence="5" id="KW-1278">Translocase</keyword>
<keyword evidence="4" id="KW-0059">Arsenical resistance</keyword>
<dbReference type="FunFam" id="3.40.50.300:FF:001801">
    <property type="entry name" value="Putative arsenical pump-driving ATPase"/>
    <property type="match status" value="1"/>
</dbReference>
<dbReference type="GO" id="GO:0016887">
    <property type="term" value="F:ATP hydrolysis activity"/>
    <property type="evidence" value="ECO:0007669"/>
    <property type="project" value="InterPro"/>
</dbReference>
<evidence type="ECO:0000259" key="9">
    <source>
        <dbReference type="Pfam" id="PF02374"/>
    </source>
</evidence>
<dbReference type="EC" id="7.3.2.7" evidence="8"/>
<evidence type="ECO:0000313" key="11">
    <source>
        <dbReference type="EMBL" id="ADZ85848.1"/>
    </source>
</evidence>
<evidence type="ECO:0000256" key="3">
    <source>
        <dbReference type="ARBA" id="ARBA00022840"/>
    </source>
</evidence>
<dbReference type="SUPFAM" id="SSF49764">
    <property type="entry name" value="HSP20-like chaperones"/>
    <property type="match status" value="1"/>
</dbReference>
<sequence>MRVILYTGKGGVGKTSIAACTAAHIAARGKSVLIVSTDEAHSLSDSFDIKLGNSPKEIAENLYGMEIDTVIENEMAWGNIKAYFKQLLTLKAKDGIETEELLVFPGVGELLSLIKIKEIYDEGLYDVLIVDCAPTGETMSLLKFPDVFRGWMEKLFPIKRKAAKLAGPIVESTTKIPMPKDEVFAEMEKLYAKIDELHELMMDKKVVSIRIVTTPEKIVIKEAKRSFSYLHLYDYNVDAIIINKIFPKDSMEGYFNAWTKLQEQSLKDIKESFKGLPVFKVELMDKELRCYSMLEQVGSQIYKEHLPEDILFQDKIFEVQKLQEGYSLNIHIPFVDKKELKLSQQGDELTLTIKNEKRCFTLPQKLRNHEISTAKYEDNQLKIYYLPQNQD</sequence>
<comment type="catalytic activity">
    <reaction evidence="6">
        <text>arsenite(in) + ATP + H2O = arsenite(out) + ADP + phosphate + H(+)</text>
        <dbReference type="Rhea" id="RHEA:11348"/>
        <dbReference type="ChEBI" id="CHEBI:15377"/>
        <dbReference type="ChEBI" id="CHEBI:15378"/>
        <dbReference type="ChEBI" id="CHEBI:29242"/>
        <dbReference type="ChEBI" id="CHEBI:30616"/>
        <dbReference type="ChEBI" id="CHEBI:43474"/>
        <dbReference type="ChEBI" id="CHEBI:456216"/>
        <dbReference type="EC" id="7.3.2.7"/>
    </reaction>
</comment>
<dbReference type="Pfam" id="PF17886">
    <property type="entry name" value="ArsA_HSP20"/>
    <property type="match status" value="1"/>
</dbReference>
<evidence type="ECO:0000256" key="8">
    <source>
        <dbReference type="ARBA" id="ARBA00066752"/>
    </source>
</evidence>
<evidence type="ECO:0000256" key="5">
    <source>
        <dbReference type="ARBA" id="ARBA00022967"/>
    </source>
</evidence>
<dbReference type="GO" id="GO:0005524">
    <property type="term" value="F:ATP binding"/>
    <property type="evidence" value="ECO:0007669"/>
    <property type="project" value="UniProtKB-KW"/>
</dbReference>
<dbReference type="InterPro" id="IPR008978">
    <property type="entry name" value="HSP20-like_chaperone"/>
</dbReference>
<name>F2JMT3_CELLD</name>
<dbReference type="GO" id="GO:0015446">
    <property type="term" value="F:ATPase-coupled arsenite transmembrane transporter activity"/>
    <property type="evidence" value="ECO:0007669"/>
    <property type="project" value="UniProtKB-EC"/>
</dbReference>
<evidence type="ECO:0000256" key="2">
    <source>
        <dbReference type="ARBA" id="ARBA00022741"/>
    </source>
</evidence>
<keyword evidence="11" id="KW-0378">Hydrolase</keyword>
<proteinExistence type="inferred from homology"/>
<organism evidence="11 12">
    <name type="scientific">Cellulosilyticum lentocellum (strain ATCC 49066 / DSM 5427 / NCIMB 11756 / RHM5)</name>
    <name type="common">Clostridium lentocellum</name>
    <dbReference type="NCBI Taxonomy" id="642492"/>
    <lineage>
        <taxon>Bacteria</taxon>
        <taxon>Bacillati</taxon>
        <taxon>Bacillota</taxon>
        <taxon>Clostridia</taxon>
        <taxon>Lachnospirales</taxon>
        <taxon>Cellulosilyticaceae</taxon>
        <taxon>Cellulosilyticum</taxon>
    </lineage>
</organism>
<dbReference type="NCBIfam" id="TIGR00345">
    <property type="entry name" value="GET3_arsA_TRC40"/>
    <property type="match status" value="1"/>
</dbReference>
<dbReference type="Gene3D" id="2.60.40.790">
    <property type="match status" value="1"/>
</dbReference>
<evidence type="ECO:0000256" key="1">
    <source>
        <dbReference type="ARBA" id="ARBA00011040"/>
    </source>
</evidence>
<feature type="domain" description="ArsA/GET3 Anion-transporting ATPase-like" evidence="9">
    <location>
        <begin position="1"/>
        <end position="303"/>
    </location>
</feature>
<dbReference type="InterPro" id="IPR027417">
    <property type="entry name" value="P-loop_NTPase"/>
</dbReference>
<dbReference type="Gene3D" id="3.40.50.300">
    <property type="entry name" value="P-loop containing nucleotide triphosphate hydrolases"/>
    <property type="match status" value="1"/>
</dbReference>
<reference evidence="11 12" key="1">
    <citation type="journal article" date="2011" name="J. Bacteriol.">
        <title>Complete genome sequence of the cellulose-degrading bacterium Cellulosilyticum lentocellum.</title>
        <authorList>
            <consortium name="US DOE Joint Genome Institute"/>
            <person name="Miller D.A."/>
            <person name="Suen G."/>
            <person name="Bruce D."/>
            <person name="Copeland A."/>
            <person name="Cheng J.F."/>
            <person name="Detter C."/>
            <person name="Goodwin L.A."/>
            <person name="Han C.S."/>
            <person name="Hauser L.J."/>
            <person name="Land M.L."/>
            <person name="Lapidus A."/>
            <person name="Lucas S."/>
            <person name="Meincke L."/>
            <person name="Pitluck S."/>
            <person name="Tapia R."/>
            <person name="Teshima H."/>
            <person name="Woyke T."/>
            <person name="Fox B.G."/>
            <person name="Angert E.R."/>
            <person name="Currie C.R."/>
        </authorList>
    </citation>
    <scope>NUCLEOTIDE SEQUENCE [LARGE SCALE GENOMIC DNA]</scope>
    <source>
        <strain evidence="12">ATCC 49066 / DSM 5427 / NCIMB 11756 / RHM5</strain>
    </source>
</reference>
<evidence type="ECO:0000256" key="4">
    <source>
        <dbReference type="ARBA" id="ARBA00022849"/>
    </source>
</evidence>
<keyword evidence="3" id="KW-0067">ATP-binding</keyword>
<dbReference type="InterPro" id="IPR040612">
    <property type="entry name" value="ArsA_HSP20-like"/>
</dbReference>
<dbReference type="CDD" id="cd02035">
    <property type="entry name" value="ArsA"/>
    <property type="match status" value="1"/>
</dbReference>
<dbReference type="Proteomes" id="UP000008467">
    <property type="component" value="Chromosome"/>
</dbReference>
<evidence type="ECO:0000256" key="7">
    <source>
        <dbReference type="ARBA" id="ARBA00059736"/>
    </source>
</evidence>
<gene>
    <name evidence="11" type="ordered locus">Clole_4176</name>
</gene>